<dbReference type="CDD" id="cd17535">
    <property type="entry name" value="REC_NarL-like"/>
    <property type="match status" value="1"/>
</dbReference>
<dbReference type="Proteomes" id="UP001162880">
    <property type="component" value="Unassembled WGS sequence"/>
</dbReference>
<keyword evidence="1 3" id="KW-0597">Phosphoprotein</keyword>
<dbReference type="Pfam" id="PF00196">
    <property type="entry name" value="GerE"/>
    <property type="match status" value="1"/>
</dbReference>
<evidence type="ECO:0000256" key="3">
    <source>
        <dbReference type="PROSITE-ProRule" id="PRU00169"/>
    </source>
</evidence>
<dbReference type="PROSITE" id="PS50110">
    <property type="entry name" value="RESPONSE_REGULATORY"/>
    <property type="match status" value="1"/>
</dbReference>
<dbReference type="Pfam" id="PF00072">
    <property type="entry name" value="Response_reg"/>
    <property type="match status" value="1"/>
</dbReference>
<dbReference type="SMART" id="SM00448">
    <property type="entry name" value="REC"/>
    <property type="match status" value="1"/>
</dbReference>
<dbReference type="PANTHER" id="PTHR45566">
    <property type="entry name" value="HTH-TYPE TRANSCRIPTIONAL REGULATOR YHJB-RELATED"/>
    <property type="match status" value="1"/>
</dbReference>
<keyword evidence="2" id="KW-0238">DNA-binding</keyword>
<evidence type="ECO:0000259" key="4">
    <source>
        <dbReference type="PROSITE" id="PS50043"/>
    </source>
</evidence>
<protein>
    <submittedName>
        <fullName evidence="6">Response regulator transcription factor</fullName>
    </submittedName>
</protein>
<sequence length="187" mass="20555">MDDHPLFRQALAGTVQLVAPDAQVELCEDFRTLRERLESHETVSLILLDLNLPDVDGIAGLPFLKGQYPHIPVAVVSARDDLEVVQTAIACGASGFISKVSGVPSLQAALDALLRGEEWFDGLEQLPDEDPLTPMQLRILNGVQRGLMNKQIAFEAGITEATVKYHLSNIFRKMGVQTRNQLLALTR</sequence>
<dbReference type="InterPro" id="IPR016032">
    <property type="entry name" value="Sig_transdc_resp-reg_C-effctor"/>
</dbReference>
<dbReference type="InterPro" id="IPR036388">
    <property type="entry name" value="WH-like_DNA-bd_sf"/>
</dbReference>
<dbReference type="InterPro" id="IPR051015">
    <property type="entry name" value="EvgA-like"/>
</dbReference>
<dbReference type="RefSeq" id="WP_243995590.1">
    <property type="nucleotide sequence ID" value="NZ_JALHLE010000029.1"/>
</dbReference>
<organism evidence="6 7">
    <name type="scientific">Novosphingobium album</name>
    <name type="common">ex Hu et al. 2023</name>
    <dbReference type="NCBI Taxonomy" id="2930093"/>
    <lineage>
        <taxon>Bacteria</taxon>
        <taxon>Pseudomonadati</taxon>
        <taxon>Pseudomonadota</taxon>
        <taxon>Alphaproteobacteria</taxon>
        <taxon>Sphingomonadales</taxon>
        <taxon>Sphingomonadaceae</taxon>
        <taxon>Novosphingobium</taxon>
    </lineage>
</organism>
<gene>
    <name evidence="6" type="ORF">MTR64_16605</name>
</gene>
<evidence type="ECO:0000256" key="1">
    <source>
        <dbReference type="ARBA" id="ARBA00022553"/>
    </source>
</evidence>
<dbReference type="SMART" id="SM00421">
    <property type="entry name" value="HTH_LUXR"/>
    <property type="match status" value="1"/>
</dbReference>
<comment type="caution">
    <text evidence="6">The sequence shown here is derived from an EMBL/GenBank/DDBJ whole genome shotgun (WGS) entry which is preliminary data.</text>
</comment>
<evidence type="ECO:0000313" key="7">
    <source>
        <dbReference type="Proteomes" id="UP001162880"/>
    </source>
</evidence>
<name>A0ABT0B5W4_9SPHN</name>
<evidence type="ECO:0000256" key="2">
    <source>
        <dbReference type="ARBA" id="ARBA00023125"/>
    </source>
</evidence>
<dbReference type="Gene3D" id="3.40.50.2300">
    <property type="match status" value="1"/>
</dbReference>
<dbReference type="InterPro" id="IPR058245">
    <property type="entry name" value="NreC/VraR/RcsB-like_REC"/>
</dbReference>
<dbReference type="PRINTS" id="PR00038">
    <property type="entry name" value="HTHLUXR"/>
</dbReference>
<keyword evidence="7" id="KW-1185">Reference proteome</keyword>
<dbReference type="SUPFAM" id="SSF46894">
    <property type="entry name" value="C-terminal effector domain of the bipartite response regulators"/>
    <property type="match status" value="1"/>
</dbReference>
<dbReference type="EMBL" id="JALHLE010000029">
    <property type="protein sequence ID" value="MCJ2180194.1"/>
    <property type="molecule type" value="Genomic_DNA"/>
</dbReference>
<reference evidence="6" key="1">
    <citation type="submission" date="2022-03" db="EMBL/GenBank/DDBJ databases">
        <title>Identification of a novel bacterium isolated from mangrove sediments.</title>
        <authorList>
            <person name="Pan X."/>
        </authorList>
    </citation>
    <scope>NUCLEOTIDE SEQUENCE</scope>
    <source>
        <strain evidence="6">B2580</strain>
    </source>
</reference>
<feature type="domain" description="HTH luxR-type" evidence="4">
    <location>
        <begin position="125"/>
        <end position="187"/>
    </location>
</feature>
<dbReference type="InterPro" id="IPR011006">
    <property type="entry name" value="CheY-like_superfamily"/>
</dbReference>
<proteinExistence type="predicted"/>
<feature type="modified residue" description="4-aspartylphosphate" evidence="3">
    <location>
        <position position="49"/>
    </location>
</feature>
<accession>A0ABT0B5W4</accession>
<dbReference type="PROSITE" id="PS50043">
    <property type="entry name" value="HTH_LUXR_2"/>
    <property type="match status" value="1"/>
</dbReference>
<dbReference type="Gene3D" id="1.10.10.10">
    <property type="entry name" value="Winged helix-like DNA-binding domain superfamily/Winged helix DNA-binding domain"/>
    <property type="match status" value="1"/>
</dbReference>
<dbReference type="CDD" id="cd06170">
    <property type="entry name" value="LuxR_C_like"/>
    <property type="match status" value="1"/>
</dbReference>
<dbReference type="SUPFAM" id="SSF52172">
    <property type="entry name" value="CheY-like"/>
    <property type="match status" value="1"/>
</dbReference>
<evidence type="ECO:0000313" key="6">
    <source>
        <dbReference type="EMBL" id="MCJ2180194.1"/>
    </source>
</evidence>
<dbReference type="InterPro" id="IPR001789">
    <property type="entry name" value="Sig_transdc_resp-reg_receiver"/>
</dbReference>
<dbReference type="PANTHER" id="PTHR45566:SF1">
    <property type="entry name" value="HTH-TYPE TRANSCRIPTIONAL REGULATOR YHJB-RELATED"/>
    <property type="match status" value="1"/>
</dbReference>
<dbReference type="InterPro" id="IPR000792">
    <property type="entry name" value="Tscrpt_reg_LuxR_C"/>
</dbReference>
<feature type="domain" description="Response regulatory" evidence="5">
    <location>
        <begin position="1"/>
        <end position="114"/>
    </location>
</feature>
<evidence type="ECO:0000259" key="5">
    <source>
        <dbReference type="PROSITE" id="PS50110"/>
    </source>
</evidence>